<feature type="compositionally biased region" description="Basic and acidic residues" evidence="1">
    <location>
        <begin position="567"/>
        <end position="581"/>
    </location>
</feature>
<dbReference type="EMBL" id="CAMXCT010006563">
    <property type="protein sequence ID" value="CAI4016024.1"/>
    <property type="molecule type" value="Genomic_DNA"/>
</dbReference>
<evidence type="ECO:0000313" key="4">
    <source>
        <dbReference type="Proteomes" id="UP001152797"/>
    </source>
</evidence>
<feature type="compositionally biased region" description="Gly residues" evidence="1">
    <location>
        <begin position="188"/>
        <end position="197"/>
    </location>
</feature>
<keyword evidence="4" id="KW-1185">Reference proteome</keyword>
<keyword evidence="3" id="KW-0560">Oxidoreductase</keyword>
<dbReference type="EMBL" id="CAMXCT030006563">
    <property type="protein sequence ID" value="CAL4803336.1"/>
    <property type="molecule type" value="Genomic_DNA"/>
</dbReference>
<feature type="region of interest" description="Disordered" evidence="1">
    <location>
        <begin position="751"/>
        <end position="770"/>
    </location>
</feature>
<feature type="compositionally biased region" description="Gly residues" evidence="1">
    <location>
        <begin position="291"/>
        <end position="306"/>
    </location>
</feature>
<reference evidence="2" key="1">
    <citation type="submission" date="2022-10" db="EMBL/GenBank/DDBJ databases">
        <authorList>
            <person name="Chen Y."/>
            <person name="Dougan E. K."/>
            <person name="Chan C."/>
            <person name="Rhodes N."/>
            <person name="Thang M."/>
        </authorList>
    </citation>
    <scope>NUCLEOTIDE SEQUENCE</scope>
</reference>
<keyword evidence="3" id="KW-0223">Dioxygenase</keyword>
<dbReference type="GO" id="GO:0051213">
    <property type="term" value="F:dioxygenase activity"/>
    <property type="evidence" value="ECO:0007669"/>
    <property type="project" value="UniProtKB-KW"/>
</dbReference>
<feature type="region of interest" description="Disordered" evidence="1">
    <location>
        <begin position="656"/>
        <end position="740"/>
    </location>
</feature>
<feature type="compositionally biased region" description="Low complexity" evidence="1">
    <location>
        <begin position="126"/>
        <end position="139"/>
    </location>
</feature>
<feature type="non-terminal residue" evidence="2">
    <location>
        <position position="795"/>
    </location>
</feature>
<feature type="compositionally biased region" description="Basic and acidic residues" evidence="1">
    <location>
        <begin position="307"/>
        <end position="321"/>
    </location>
</feature>
<feature type="compositionally biased region" description="Gly residues" evidence="1">
    <location>
        <begin position="421"/>
        <end position="436"/>
    </location>
</feature>
<dbReference type="EMBL" id="CAMXCT020006563">
    <property type="protein sequence ID" value="CAL1169399.1"/>
    <property type="molecule type" value="Genomic_DNA"/>
</dbReference>
<feature type="compositionally biased region" description="Basic and acidic residues" evidence="1">
    <location>
        <begin position="437"/>
        <end position="446"/>
    </location>
</feature>
<accession>A0A9P1DUQ7</accession>
<sequence>GTALLGLDYEETLQILRHQQRVENMKPSAAVQRQEQERDFQRHRRFVQIRSRYAQPTSPAPAHSSGRLPESGNRRDFERRLERMLLQDWDGKEQDFAWKRCPPKEQRVPISRPRVREVAQGAVEAEASAVSEAVPASESMTEPNETHRFEAARNETSDMKQGKGLEKDDTLKQKEAEAQVTNSYAGFGNPGAGGGAKPGHLRPPDFRSILQSDNASSGPGASLDSGGNGLGGFGADAGMNLKPPNFQMQTDTSSALNAGAAIPSLSQQNDFASGPALKPLHSADEVPESIGGFGEQAAGGVGGGGLSRERRMRPPDFRSILESDNASSGPSEPVPFGNQGNDGGLVLKPLGSLNGGGNGLGGFGADAGMNLKPSNFQMQTDTSSALNAGAAIPSLSQQNDFASGPALKPLHSADEVPESIGGFGEQAAGGVGGGGLSRERRMRPPDFRSILQSDNASSGPSEPVPFGNQGNDGGLVLKPLGSLNGGGNGLGGFGADAGMNLKPPNFQMQTDTSSALNAGAAISSLSQQNDFASGPALKPLHSADEVPESIGGFGEQAAGGVGGGGLSRERRMRPPDFRSILESDNASSGPSEPVPFGNQGNDGGLVLKPLGSLNGGGNGLGGFGADAGMNLKPSNFQMQTDTSSALNAGAAIPSLSQQNDFASGPALKPLHSADEVPESIGGFGEQAAGGVGGGGLSRERRMRPPDFRSILQSDNASSGPSEPVPFGNQGNDGGLVLKPLGSLNGGGNGLGGFGADAGMNSTAGPVSDFFKEENGYVPSVAASGGRRRRPRAGQL</sequence>
<feature type="compositionally biased region" description="Polar residues" evidence="1">
    <location>
        <begin position="710"/>
        <end position="720"/>
    </location>
</feature>
<feature type="compositionally biased region" description="Polar residues" evidence="1">
    <location>
        <begin position="209"/>
        <end position="219"/>
    </location>
</feature>
<gene>
    <name evidence="2" type="ORF">C1SCF055_LOCUS40803</name>
</gene>
<feature type="compositionally biased region" description="Basic and acidic residues" evidence="1">
    <location>
        <begin position="144"/>
        <end position="177"/>
    </location>
</feature>
<feature type="region of interest" description="Disordered" evidence="1">
    <location>
        <begin position="126"/>
        <end position="229"/>
    </location>
</feature>
<name>A0A9P1DUQ7_9DINO</name>
<feature type="compositionally biased region" description="Basic and acidic residues" evidence="1">
    <location>
        <begin position="697"/>
        <end position="706"/>
    </location>
</feature>
<feature type="compositionally biased region" description="Polar residues" evidence="1">
    <location>
        <begin position="450"/>
        <end position="460"/>
    </location>
</feature>
<feature type="region of interest" description="Disordered" evidence="1">
    <location>
        <begin position="396"/>
        <end position="480"/>
    </location>
</feature>
<feature type="region of interest" description="Disordered" evidence="1">
    <location>
        <begin position="266"/>
        <end position="350"/>
    </location>
</feature>
<feature type="compositionally biased region" description="Gly residues" evidence="1">
    <location>
        <begin position="551"/>
        <end position="566"/>
    </location>
</feature>
<comment type="caution">
    <text evidence="2">The sequence shown here is derived from an EMBL/GenBank/DDBJ whole genome shotgun (WGS) entry which is preliminary data.</text>
</comment>
<organism evidence="2">
    <name type="scientific">Cladocopium goreaui</name>
    <dbReference type="NCBI Taxonomy" id="2562237"/>
    <lineage>
        <taxon>Eukaryota</taxon>
        <taxon>Sar</taxon>
        <taxon>Alveolata</taxon>
        <taxon>Dinophyceae</taxon>
        <taxon>Suessiales</taxon>
        <taxon>Symbiodiniaceae</taxon>
        <taxon>Cladocopium</taxon>
    </lineage>
</organism>
<feature type="region of interest" description="Disordered" evidence="1">
    <location>
        <begin position="533"/>
        <end position="610"/>
    </location>
</feature>
<feature type="region of interest" description="Disordered" evidence="1">
    <location>
        <begin position="776"/>
        <end position="795"/>
    </location>
</feature>
<reference evidence="3 4" key="2">
    <citation type="submission" date="2024-05" db="EMBL/GenBank/DDBJ databases">
        <authorList>
            <person name="Chen Y."/>
            <person name="Shah S."/>
            <person name="Dougan E. K."/>
            <person name="Thang M."/>
            <person name="Chan C."/>
        </authorList>
    </citation>
    <scope>NUCLEOTIDE SEQUENCE [LARGE SCALE GENOMIC DNA]</scope>
</reference>
<evidence type="ECO:0000256" key="1">
    <source>
        <dbReference type="SAM" id="MobiDB-lite"/>
    </source>
</evidence>
<feature type="compositionally biased region" description="Gly residues" evidence="1">
    <location>
        <begin position="681"/>
        <end position="696"/>
    </location>
</feature>
<protein>
    <submittedName>
        <fullName evidence="3">Fe2OG dioxygenase domain-containing protein</fullName>
    </submittedName>
</protein>
<evidence type="ECO:0000313" key="2">
    <source>
        <dbReference type="EMBL" id="CAI4016024.1"/>
    </source>
</evidence>
<evidence type="ECO:0000313" key="3">
    <source>
        <dbReference type="EMBL" id="CAL4803336.1"/>
    </source>
</evidence>
<proteinExistence type="predicted"/>
<dbReference type="AlphaFoldDB" id="A0A9P1DUQ7"/>
<feature type="region of interest" description="Disordered" evidence="1">
    <location>
        <begin position="51"/>
        <end position="75"/>
    </location>
</feature>
<dbReference type="Proteomes" id="UP001152797">
    <property type="component" value="Unassembled WGS sequence"/>
</dbReference>
<feature type="compositionally biased region" description="Basic residues" evidence="1">
    <location>
        <begin position="785"/>
        <end position="795"/>
    </location>
</feature>